<evidence type="ECO:0000256" key="10">
    <source>
        <dbReference type="ARBA" id="ARBA00023237"/>
    </source>
</evidence>
<proteinExistence type="inferred from homology"/>
<dbReference type="Proteomes" id="UP000537130">
    <property type="component" value="Unassembled WGS sequence"/>
</dbReference>
<dbReference type="GO" id="GO:0006826">
    <property type="term" value="P:iron ion transport"/>
    <property type="evidence" value="ECO:0007669"/>
    <property type="project" value="UniProtKB-KW"/>
</dbReference>
<sequence length="810" mass="89920">MSFRPHSLGSALALTSLLVAGAAYGQSAADPDRQGGFRSRLVVEEVVVRAQRREEDVRDVPIAVTALSGEQLKTLGVADARELGGIVPGLVVSEGGQGAPVYTLRGVGFTDSSYFATPTTAVYLDEVNLPYSIMSKGAIFDVEQVEVLKGPQGTLFGRSTTGGAINFIANKPTTELSAGLTSTFSRFETRDIEGFVSGPLFDGFNYRLAARDIEREEGWQYSNTDKSREHGQQDRSAFRLALEWEPSAALSFYLVGSRWRDRSDAQAGQPIALVPQNPYAEDENSPLVADSVRDYPYVSRDTENNRSAEWCSGHPDCVRSDGRPMDFQLDETFEQISLQSRWYISENLQLDLLGSYTELVSDDSEIPTGAFNQRHAELGVDVVMEVVDFEARLSGSNDSESLRWLLGYHSTPRDEVDEYLHLIMSGTASVVFPAPVVEQSLLGTEYYFSVAELDYESRAPYANVEWQFAETLKLVVGARYTEEERYFSGCSGAKEPTSGMYVLFQSLATQRAAEAGTTPETVDINGCFSVGEGGEVGAYEETLEETSLSYRAVLDWTPADEALLYTSYTRGFKSGSFPLFQTSDHAQLEAVKQEQVDAYELGAKVDVWDRKAHINSAIFYYRYRDKQLLSRFNDAVFGPLPALRNAPKSRVKGVELDFTLTPVNGLYLAGAIAYLETEIREFQAINNQGEEVNLAGREFNYSPKLSYSLTADYSLPVWDQYELGLGVDYHYVDETNSSIEGDPIFAHPDYGVTNARIRFGRITNDWMLTLWGKNILNEYVVNSVHQGVGDIKYRITGMPQTYGLTLALNY</sequence>
<evidence type="ECO:0000259" key="15">
    <source>
        <dbReference type="Pfam" id="PF07715"/>
    </source>
</evidence>
<comment type="caution">
    <text evidence="16">The sequence shown here is derived from an EMBL/GenBank/DDBJ whole genome shotgun (WGS) entry which is preliminary data.</text>
</comment>
<keyword evidence="5 11" id="KW-0812">Transmembrane</keyword>
<evidence type="ECO:0000256" key="1">
    <source>
        <dbReference type="ARBA" id="ARBA00004571"/>
    </source>
</evidence>
<name>A0A7W4W5E9_9GAMM</name>
<evidence type="ECO:0000256" key="13">
    <source>
        <dbReference type="SAM" id="SignalP"/>
    </source>
</evidence>
<dbReference type="Pfam" id="PF07715">
    <property type="entry name" value="Plug"/>
    <property type="match status" value="1"/>
</dbReference>
<evidence type="ECO:0000259" key="14">
    <source>
        <dbReference type="Pfam" id="PF00593"/>
    </source>
</evidence>
<dbReference type="InterPro" id="IPR036942">
    <property type="entry name" value="Beta-barrel_TonB_sf"/>
</dbReference>
<keyword evidence="10 11" id="KW-0998">Cell outer membrane</keyword>
<comment type="subcellular location">
    <subcellularLocation>
        <location evidence="1 11">Cell outer membrane</location>
        <topology evidence="1 11">Multi-pass membrane protein</topology>
    </subcellularLocation>
</comment>
<keyword evidence="4" id="KW-0410">Iron transport</keyword>
<accession>A0A7W4W5E9</accession>
<evidence type="ECO:0000256" key="7">
    <source>
        <dbReference type="ARBA" id="ARBA00023065"/>
    </source>
</evidence>
<comment type="similarity">
    <text evidence="11 12">Belongs to the TonB-dependent receptor family.</text>
</comment>
<dbReference type="Gene3D" id="2.40.170.20">
    <property type="entry name" value="TonB-dependent receptor, beta-barrel domain"/>
    <property type="match status" value="1"/>
</dbReference>
<dbReference type="InterPro" id="IPR039426">
    <property type="entry name" value="TonB-dep_rcpt-like"/>
</dbReference>
<dbReference type="GO" id="GO:0009279">
    <property type="term" value="C:cell outer membrane"/>
    <property type="evidence" value="ECO:0007669"/>
    <property type="project" value="UniProtKB-SubCell"/>
</dbReference>
<feature type="chain" id="PRO_5030543445" evidence="13">
    <location>
        <begin position="26"/>
        <end position="810"/>
    </location>
</feature>
<keyword evidence="13" id="KW-0732">Signal</keyword>
<reference evidence="16 17" key="1">
    <citation type="submission" date="2020-08" db="EMBL/GenBank/DDBJ databases">
        <title>Genomic Encyclopedia of Type Strains, Phase III (KMG-III): the genomes of soil and plant-associated and newly described type strains.</title>
        <authorList>
            <person name="Whitman W."/>
        </authorList>
    </citation>
    <scope>NUCLEOTIDE SEQUENCE [LARGE SCALE GENOMIC DNA]</scope>
    <source>
        <strain evidence="16 17">CECT 8654</strain>
    </source>
</reference>
<dbReference type="PANTHER" id="PTHR32552">
    <property type="entry name" value="FERRICHROME IRON RECEPTOR-RELATED"/>
    <property type="match status" value="1"/>
</dbReference>
<feature type="domain" description="TonB-dependent receptor plug" evidence="15">
    <location>
        <begin position="57"/>
        <end position="164"/>
    </location>
</feature>
<dbReference type="PROSITE" id="PS52016">
    <property type="entry name" value="TONB_DEPENDENT_REC_3"/>
    <property type="match status" value="1"/>
</dbReference>
<dbReference type="EMBL" id="JACHWY010000001">
    <property type="protein sequence ID" value="MBB3047157.1"/>
    <property type="molecule type" value="Genomic_DNA"/>
</dbReference>
<evidence type="ECO:0000256" key="3">
    <source>
        <dbReference type="ARBA" id="ARBA00022452"/>
    </source>
</evidence>
<keyword evidence="2 11" id="KW-0813">Transport</keyword>
<feature type="domain" description="TonB-dependent receptor-like beta-barrel" evidence="14">
    <location>
        <begin position="330"/>
        <end position="775"/>
    </location>
</feature>
<dbReference type="InterPro" id="IPR012910">
    <property type="entry name" value="Plug_dom"/>
</dbReference>
<evidence type="ECO:0000256" key="6">
    <source>
        <dbReference type="ARBA" id="ARBA00023004"/>
    </source>
</evidence>
<evidence type="ECO:0000256" key="2">
    <source>
        <dbReference type="ARBA" id="ARBA00022448"/>
    </source>
</evidence>
<keyword evidence="17" id="KW-1185">Reference proteome</keyword>
<gene>
    <name evidence="16" type="ORF">FHR99_001393</name>
</gene>
<evidence type="ECO:0000313" key="17">
    <source>
        <dbReference type="Proteomes" id="UP000537130"/>
    </source>
</evidence>
<keyword evidence="3 11" id="KW-1134">Transmembrane beta strand</keyword>
<dbReference type="RefSeq" id="WP_183409796.1">
    <property type="nucleotide sequence ID" value="NZ_JACHWY010000001.1"/>
</dbReference>
<protein>
    <submittedName>
        <fullName evidence="16">Outer membrane receptor protein involved in Fe transport</fullName>
    </submittedName>
</protein>
<evidence type="ECO:0000256" key="8">
    <source>
        <dbReference type="ARBA" id="ARBA00023077"/>
    </source>
</evidence>
<evidence type="ECO:0000256" key="11">
    <source>
        <dbReference type="PROSITE-ProRule" id="PRU01360"/>
    </source>
</evidence>
<dbReference type="AlphaFoldDB" id="A0A7W4W5E9"/>
<keyword evidence="7" id="KW-0406">Ion transport</keyword>
<evidence type="ECO:0000256" key="4">
    <source>
        <dbReference type="ARBA" id="ARBA00022496"/>
    </source>
</evidence>
<keyword evidence="6" id="KW-0408">Iron</keyword>
<evidence type="ECO:0000256" key="9">
    <source>
        <dbReference type="ARBA" id="ARBA00023136"/>
    </source>
</evidence>
<dbReference type="PANTHER" id="PTHR32552:SF81">
    <property type="entry name" value="TONB-DEPENDENT OUTER MEMBRANE RECEPTOR"/>
    <property type="match status" value="1"/>
</dbReference>
<dbReference type="InterPro" id="IPR000531">
    <property type="entry name" value="Beta-barrel_TonB"/>
</dbReference>
<keyword evidence="9 11" id="KW-0472">Membrane</keyword>
<feature type="signal peptide" evidence="13">
    <location>
        <begin position="1"/>
        <end position="25"/>
    </location>
</feature>
<dbReference type="Pfam" id="PF00593">
    <property type="entry name" value="TonB_dep_Rec_b-barrel"/>
    <property type="match status" value="1"/>
</dbReference>
<evidence type="ECO:0000256" key="12">
    <source>
        <dbReference type="RuleBase" id="RU003357"/>
    </source>
</evidence>
<evidence type="ECO:0000313" key="16">
    <source>
        <dbReference type="EMBL" id="MBB3047157.1"/>
    </source>
</evidence>
<evidence type="ECO:0000256" key="5">
    <source>
        <dbReference type="ARBA" id="ARBA00022692"/>
    </source>
</evidence>
<dbReference type="SUPFAM" id="SSF56935">
    <property type="entry name" value="Porins"/>
    <property type="match status" value="1"/>
</dbReference>
<keyword evidence="16" id="KW-0675">Receptor</keyword>
<organism evidence="16 17">
    <name type="scientific">Litorivivens lipolytica</name>
    <dbReference type="NCBI Taxonomy" id="1524264"/>
    <lineage>
        <taxon>Bacteria</taxon>
        <taxon>Pseudomonadati</taxon>
        <taxon>Pseudomonadota</taxon>
        <taxon>Gammaproteobacteria</taxon>
        <taxon>Litorivivens</taxon>
    </lineage>
</organism>
<keyword evidence="8 12" id="KW-0798">TonB box</keyword>